<feature type="transmembrane region" description="Helical" evidence="1">
    <location>
        <begin position="40"/>
        <end position="59"/>
    </location>
</feature>
<sequence length="150" mass="16789">MLDRNVVFPSIVILLSAIAFFFIGQFDEPMYQEASVDAKFFPRAIVIGQIILCIALILQHKAKSKLNSSQDTTPIFSKLSIFGLGFLVGYAVLMSFVGYLIASVIAFISYLAYFKVKKPLYYFVAVSFVFGIYYLFGTVFVIVLPEGSLF</sequence>
<feature type="domain" description="DUF1468" evidence="2">
    <location>
        <begin position="8"/>
        <end position="145"/>
    </location>
</feature>
<keyword evidence="4" id="KW-1185">Reference proteome</keyword>
<evidence type="ECO:0000313" key="4">
    <source>
        <dbReference type="Proteomes" id="UP001210678"/>
    </source>
</evidence>
<evidence type="ECO:0000256" key="1">
    <source>
        <dbReference type="SAM" id="Phobius"/>
    </source>
</evidence>
<keyword evidence="1" id="KW-0472">Membrane</keyword>
<keyword evidence="1" id="KW-0812">Transmembrane</keyword>
<feature type="transmembrane region" description="Helical" evidence="1">
    <location>
        <begin position="6"/>
        <end position="24"/>
    </location>
</feature>
<name>A0ABT4YWT9_9VIBR</name>
<dbReference type="Pfam" id="PF07331">
    <property type="entry name" value="TctB"/>
    <property type="match status" value="1"/>
</dbReference>
<organism evidence="3 4">
    <name type="scientific">Vibrio algarum</name>
    <dbReference type="NCBI Taxonomy" id="3020714"/>
    <lineage>
        <taxon>Bacteria</taxon>
        <taxon>Pseudomonadati</taxon>
        <taxon>Pseudomonadota</taxon>
        <taxon>Gammaproteobacteria</taxon>
        <taxon>Vibrionales</taxon>
        <taxon>Vibrionaceae</taxon>
        <taxon>Vibrio</taxon>
    </lineage>
</organism>
<feature type="transmembrane region" description="Helical" evidence="1">
    <location>
        <begin position="120"/>
        <end position="144"/>
    </location>
</feature>
<evidence type="ECO:0000313" key="3">
    <source>
        <dbReference type="EMBL" id="MDB1126041.1"/>
    </source>
</evidence>
<accession>A0ABT4YWT9</accession>
<dbReference type="EMBL" id="JAQLOI010000003">
    <property type="protein sequence ID" value="MDB1126041.1"/>
    <property type="molecule type" value="Genomic_DNA"/>
</dbReference>
<gene>
    <name evidence="3" type="ORF">PGX00_21190</name>
</gene>
<proteinExistence type="predicted"/>
<evidence type="ECO:0000259" key="2">
    <source>
        <dbReference type="Pfam" id="PF07331"/>
    </source>
</evidence>
<keyword evidence="1" id="KW-1133">Transmembrane helix</keyword>
<comment type="caution">
    <text evidence="3">The sequence shown here is derived from an EMBL/GenBank/DDBJ whole genome shotgun (WGS) entry which is preliminary data.</text>
</comment>
<reference evidence="3 4" key="1">
    <citation type="submission" date="2023-01" db="EMBL/GenBank/DDBJ databases">
        <title>Vibrio sp. KJ40-1 sp.nov, isolated from marine algae.</title>
        <authorList>
            <person name="Butt M."/>
            <person name="Kim J.M.J."/>
            <person name="Jeon C.O.C."/>
        </authorList>
    </citation>
    <scope>NUCLEOTIDE SEQUENCE [LARGE SCALE GENOMIC DNA]</scope>
    <source>
        <strain evidence="3 4">KJ40-1</strain>
    </source>
</reference>
<dbReference type="Proteomes" id="UP001210678">
    <property type="component" value="Unassembled WGS sequence"/>
</dbReference>
<dbReference type="RefSeq" id="WP_272140302.1">
    <property type="nucleotide sequence ID" value="NZ_JAQLOI010000003.1"/>
</dbReference>
<dbReference type="InterPro" id="IPR009936">
    <property type="entry name" value="DUF1468"/>
</dbReference>
<feature type="transmembrane region" description="Helical" evidence="1">
    <location>
        <begin position="79"/>
        <end position="108"/>
    </location>
</feature>
<protein>
    <submittedName>
        <fullName evidence="3">Tripartite tricarboxylate transporter TctB family protein</fullName>
    </submittedName>
</protein>